<protein>
    <submittedName>
        <fullName evidence="1">Uncharacterized protein</fullName>
    </submittedName>
</protein>
<proteinExistence type="predicted"/>
<dbReference type="EMBL" id="SRLO01000002">
    <property type="protein sequence ID" value="TNN89290.1"/>
    <property type="molecule type" value="Genomic_DNA"/>
</dbReference>
<gene>
    <name evidence="1" type="ORF">EYF80_000578</name>
</gene>
<organism evidence="1 2">
    <name type="scientific">Liparis tanakae</name>
    <name type="common">Tanaka's snailfish</name>
    <dbReference type="NCBI Taxonomy" id="230148"/>
    <lineage>
        <taxon>Eukaryota</taxon>
        <taxon>Metazoa</taxon>
        <taxon>Chordata</taxon>
        <taxon>Craniata</taxon>
        <taxon>Vertebrata</taxon>
        <taxon>Euteleostomi</taxon>
        <taxon>Actinopterygii</taxon>
        <taxon>Neopterygii</taxon>
        <taxon>Teleostei</taxon>
        <taxon>Neoteleostei</taxon>
        <taxon>Acanthomorphata</taxon>
        <taxon>Eupercaria</taxon>
        <taxon>Perciformes</taxon>
        <taxon>Cottioidei</taxon>
        <taxon>Cottales</taxon>
        <taxon>Liparidae</taxon>
        <taxon>Liparis</taxon>
    </lineage>
</organism>
<comment type="caution">
    <text evidence="1">The sequence shown here is derived from an EMBL/GenBank/DDBJ whole genome shotgun (WGS) entry which is preliminary data.</text>
</comment>
<evidence type="ECO:0000313" key="1">
    <source>
        <dbReference type="EMBL" id="TNN89290.1"/>
    </source>
</evidence>
<accession>A0A4Z2JGL0</accession>
<keyword evidence="2" id="KW-1185">Reference proteome</keyword>
<sequence>MLPTVTLLELEPELELLSLGGLALSARSASSAFRSIVESRGAAQASLRNLGGEDDSIEGPFEMLNMWFPQVSLALGAPEAGAEAPLPFC</sequence>
<dbReference type="Proteomes" id="UP000314294">
    <property type="component" value="Unassembled WGS sequence"/>
</dbReference>
<name>A0A4Z2JGL0_9TELE</name>
<evidence type="ECO:0000313" key="2">
    <source>
        <dbReference type="Proteomes" id="UP000314294"/>
    </source>
</evidence>
<reference evidence="1 2" key="1">
    <citation type="submission" date="2019-03" db="EMBL/GenBank/DDBJ databases">
        <title>First draft genome of Liparis tanakae, snailfish: a comprehensive survey of snailfish specific genes.</title>
        <authorList>
            <person name="Kim W."/>
            <person name="Song I."/>
            <person name="Jeong J.-H."/>
            <person name="Kim D."/>
            <person name="Kim S."/>
            <person name="Ryu S."/>
            <person name="Song J.Y."/>
            <person name="Lee S.K."/>
        </authorList>
    </citation>
    <scope>NUCLEOTIDE SEQUENCE [LARGE SCALE GENOMIC DNA]</scope>
    <source>
        <tissue evidence="1">Muscle</tissue>
    </source>
</reference>
<dbReference type="AlphaFoldDB" id="A0A4Z2JGL0"/>